<keyword evidence="1" id="KW-0472">Membrane</keyword>
<evidence type="ECO:0000256" key="1">
    <source>
        <dbReference type="SAM" id="Phobius"/>
    </source>
</evidence>
<accession>A0A4V2V104</accession>
<proteinExistence type="predicted"/>
<evidence type="ECO:0000313" key="2">
    <source>
        <dbReference type="EMBL" id="TCT19322.1"/>
    </source>
</evidence>
<dbReference type="RefSeq" id="WP_132372431.1">
    <property type="nucleotide sequence ID" value="NZ_SMAN01000018.1"/>
</dbReference>
<name>A0A4V2V104_9BACI</name>
<protein>
    <submittedName>
        <fullName evidence="2">Uncharacterized protein</fullName>
    </submittedName>
</protein>
<keyword evidence="1" id="KW-1133">Transmembrane helix</keyword>
<evidence type="ECO:0000313" key="3">
    <source>
        <dbReference type="Proteomes" id="UP000294650"/>
    </source>
</evidence>
<feature type="transmembrane region" description="Helical" evidence="1">
    <location>
        <begin position="12"/>
        <end position="30"/>
    </location>
</feature>
<dbReference type="Proteomes" id="UP000294650">
    <property type="component" value="Unassembled WGS sequence"/>
</dbReference>
<reference evidence="2 3" key="1">
    <citation type="submission" date="2019-03" db="EMBL/GenBank/DDBJ databases">
        <title>Genomic Encyclopedia of Type Strains, Phase IV (KMG-IV): sequencing the most valuable type-strain genomes for metagenomic binning, comparative biology and taxonomic classification.</title>
        <authorList>
            <person name="Goeker M."/>
        </authorList>
    </citation>
    <scope>NUCLEOTIDE SEQUENCE [LARGE SCALE GENOMIC DNA]</scope>
    <source>
        <strain evidence="2 3">DSM 25894</strain>
    </source>
</reference>
<sequence length="68" mass="8474">MASAFEQIKTYLLHFIFMLIAQVLWYYIIMRDPIEQVWMDILAVSLLYAIFWWIFDKYFFKKKDKHDS</sequence>
<dbReference type="OrthoDB" id="1449703at1239"/>
<keyword evidence="1" id="KW-0812">Transmembrane</keyword>
<dbReference type="AlphaFoldDB" id="A0A4V2V104"/>
<keyword evidence="3" id="KW-1185">Reference proteome</keyword>
<dbReference type="EMBL" id="SMAN01000018">
    <property type="protein sequence ID" value="TCT19322.1"/>
    <property type="molecule type" value="Genomic_DNA"/>
</dbReference>
<comment type="caution">
    <text evidence="2">The sequence shown here is derived from an EMBL/GenBank/DDBJ whole genome shotgun (WGS) entry which is preliminary data.</text>
</comment>
<organism evidence="2 3">
    <name type="scientific">Melghiribacillus thermohalophilus</name>
    <dbReference type="NCBI Taxonomy" id="1324956"/>
    <lineage>
        <taxon>Bacteria</taxon>
        <taxon>Bacillati</taxon>
        <taxon>Bacillota</taxon>
        <taxon>Bacilli</taxon>
        <taxon>Bacillales</taxon>
        <taxon>Bacillaceae</taxon>
        <taxon>Melghiribacillus</taxon>
    </lineage>
</organism>
<gene>
    <name evidence="2" type="ORF">EDD68_1185</name>
</gene>
<feature type="transmembrane region" description="Helical" evidence="1">
    <location>
        <begin position="36"/>
        <end position="55"/>
    </location>
</feature>